<proteinExistence type="predicted"/>
<dbReference type="Proteomes" id="UP000886780">
    <property type="component" value="Unassembled WGS sequence"/>
</dbReference>
<comment type="caution">
    <text evidence="3">The sequence shown here is derived from an EMBL/GenBank/DDBJ whole genome shotgun (WGS) entry which is preliminary data.</text>
</comment>
<keyword evidence="2" id="KW-1133">Transmembrane helix</keyword>
<dbReference type="AlphaFoldDB" id="A0A9D1W3W4"/>
<keyword evidence="2" id="KW-0472">Membrane</keyword>
<evidence type="ECO:0000256" key="1">
    <source>
        <dbReference type="SAM" id="MobiDB-lite"/>
    </source>
</evidence>
<evidence type="ECO:0008006" key="5">
    <source>
        <dbReference type="Google" id="ProtNLM"/>
    </source>
</evidence>
<keyword evidence="2" id="KW-0812">Transmembrane</keyword>
<reference evidence="3" key="1">
    <citation type="journal article" date="2021" name="PeerJ">
        <title>Extensive microbial diversity within the chicken gut microbiome revealed by metagenomics and culture.</title>
        <authorList>
            <person name="Gilroy R."/>
            <person name="Ravi A."/>
            <person name="Getino M."/>
            <person name="Pursley I."/>
            <person name="Horton D.L."/>
            <person name="Alikhan N.F."/>
            <person name="Baker D."/>
            <person name="Gharbi K."/>
            <person name="Hall N."/>
            <person name="Watson M."/>
            <person name="Adriaenssens E.M."/>
            <person name="Foster-Nyarko E."/>
            <person name="Jarju S."/>
            <person name="Secka A."/>
            <person name="Antonio M."/>
            <person name="Oren A."/>
            <person name="Chaudhuri R.R."/>
            <person name="La Ragione R."/>
            <person name="Hildebrand F."/>
            <person name="Pallen M.J."/>
        </authorList>
    </citation>
    <scope>NUCLEOTIDE SEQUENCE</scope>
    <source>
        <strain evidence="3">ChiGjej4B4-12881</strain>
    </source>
</reference>
<reference evidence="3" key="2">
    <citation type="submission" date="2021-04" db="EMBL/GenBank/DDBJ databases">
        <authorList>
            <person name="Gilroy R."/>
        </authorList>
    </citation>
    <scope>NUCLEOTIDE SEQUENCE</scope>
    <source>
        <strain evidence="3">ChiGjej4B4-12881</strain>
    </source>
</reference>
<sequence>MTKKKNKFLTFCFSLLPGAGEMYLGFMKQGISLMGIFFLVWALSGMLNLPALLFVQPVIWFYSFFHVHNLNSLPEEEFYSLEDDYLFHCRDFPFLNRSWLERNRRMTAAVLIALGVIMLWNYLMDFLYTVMGFLGISHTVYILFRSFGTFSLRGLFAVCIICLGIHLIRAKNQELHGENKQPPETPLLPGDQTRDL</sequence>
<feature type="transmembrane region" description="Helical" evidence="2">
    <location>
        <begin position="106"/>
        <end position="123"/>
    </location>
</feature>
<feature type="region of interest" description="Disordered" evidence="1">
    <location>
        <begin position="176"/>
        <end position="196"/>
    </location>
</feature>
<feature type="transmembrane region" description="Helical" evidence="2">
    <location>
        <begin position="143"/>
        <end position="168"/>
    </location>
</feature>
<dbReference type="EMBL" id="DXEU01000091">
    <property type="protein sequence ID" value="HIX52175.1"/>
    <property type="molecule type" value="Genomic_DNA"/>
</dbReference>
<gene>
    <name evidence="3" type="ORF">IAA28_05160</name>
</gene>
<organism evidence="3 4">
    <name type="scientific">Candidatus Lachnoclostridium stercoripullorum</name>
    <dbReference type="NCBI Taxonomy" id="2838635"/>
    <lineage>
        <taxon>Bacteria</taxon>
        <taxon>Bacillati</taxon>
        <taxon>Bacillota</taxon>
        <taxon>Clostridia</taxon>
        <taxon>Lachnospirales</taxon>
        <taxon>Lachnospiraceae</taxon>
    </lineage>
</organism>
<evidence type="ECO:0000313" key="4">
    <source>
        <dbReference type="Proteomes" id="UP000886780"/>
    </source>
</evidence>
<protein>
    <recommendedName>
        <fullName evidence="5">TM2 domain-containing protein</fullName>
    </recommendedName>
</protein>
<evidence type="ECO:0000313" key="3">
    <source>
        <dbReference type="EMBL" id="HIX52175.1"/>
    </source>
</evidence>
<name>A0A9D1W3W4_9FIRM</name>
<evidence type="ECO:0000256" key="2">
    <source>
        <dbReference type="SAM" id="Phobius"/>
    </source>
</evidence>
<feature type="transmembrane region" description="Helical" evidence="2">
    <location>
        <begin position="30"/>
        <end position="55"/>
    </location>
</feature>
<accession>A0A9D1W3W4</accession>